<feature type="region of interest" description="Disordered" evidence="1">
    <location>
        <begin position="62"/>
        <end position="100"/>
    </location>
</feature>
<gene>
    <name evidence="2" type="ORF">TCM_016764</name>
</gene>
<dbReference type="AlphaFoldDB" id="A0A061EB85"/>
<sequence length="100" mass="10280">MIGGFSPAATDRKDFLNVRGETGASVASLSTFWKSTPEGCCRLSVGCGLRVVAVGYGGVVLGGGGKGGGPEDDQPPNRSEPPELHEMEIPAGPSNPVKFY</sequence>
<proteinExistence type="predicted"/>
<evidence type="ECO:0000313" key="3">
    <source>
        <dbReference type="Proteomes" id="UP000026915"/>
    </source>
</evidence>
<dbReference type="Proteomes" id="UP000026915">
    <property type="component" value="Chromosome 4"/>
</dbReference>
<accession>A0A061EB85</accession>
<dbReference type="Gramene" id="EOY02240">
    <property type="protein sequence ID" value="EOY02240"/>
    <property type="gene ID" value="TCM_016764"/>
</dbReference>
<evidence type="ECO:0000313" key="2">
    <source>
        <dbReference type="EMBL" id="EOY02240.1"/>
    </source>
</evidence>
<protein>
    <submittedName>
        <fullName evidence="2">Uncharacterized protein</fullName>
    </submittedName>
</protein>
<dbReference type="HOGENOM" id="CLU_2311259_0_0_1"/>
<evidence type="ECO:0000256" key="1">
    <source>
        <dbReference type="SAM" id="MobiDB-lite"/>
    </source>
</evidence>
<keyword evidence="3" id="KW-1185">Reference proteome</keyword>
<name>A0A061EB85_THECC</name>
<organism evidence="2 3">
    <name type="scientific">Theobroma cacao</name>
    <name type="common">Cacao</name>
    <name type="synonym">Cocoa</name>
    <dbReference type="NCBI Taxonomy" id="3641"/>
    <lineage>
        <taxon>Eukaryota</taxon>
        <taxon>Viridiplantae</taxon>
        <taxon>Streptophyta</taxon>
        <taxon>Embryophyta</taxon>
        <taxon>Tracheophyta</taxon>
        <taxon>Spermatophyta</taxon>
        <taxon>Magnoliopsida</taxon>
        <taxon>eudicotyledons</taxon>
        <taxon>Gunneridae</taxon>
        <taxon>Pentapetalae</taxon>
        <taxon>rosids</taxon>
        <taxon>malvids</taxon>
        <taxon>Malvales</taxon>
        <taxon>Malvaceae</taxon>
        <taxon>Byttnerioideae</taxon>
        <taxon>Theobroma</taxon>
    </lineage>
</organism>
<dbReference type="EMBL" id="CM001882">
    <property type="protein sequence ID" value="EOY02240.1"/>
    <property type="molecule type" value="Genomic_DNA"/>
</dbReference>
<dbReference type="InParanoid" id="A0A061EB85"/>
<reference evidence="2 3" key="1">
    <citation type="journal article" date="2013" name="Genome Biol.">
        <title>The genome sequence of the most widely cultivated cacao type and its use to identify candidate genes regulating pod color.</title>
        <authorList>
            <person name="Motamayor J.C."/>
            <person name="Mockaitis K."/>
            <person name="Schmutz J."/>
            <person name="Haiminen N."/>
            <person name="Iii D.L."/>
            <person name="Cornejo O."/>
            <person name="Findley S.D."/>
            <person name="Zheng P."/>
            <person name="Utro F."/>
            <person name="Royaert S."/>
            <person name="Saski C."/>
            <person name="Jenkins J."/>
            <person name="Podicheti R."/>
            <person name="Zhao M."/>
            <person name="Scheffler B.E."/>
            <person name="Stack J.C."/>
            <person name="Feltus F.A."/>
            <person name="Mustiga G.M."/>
            <person name="Amores F."/>
            <person name="Phillips W."/>
            <person name="Marelli J.P."/>
            <person name="May G.D."/>
            <person name="Shapiro H."/>
            <person name="Ma J."/>
            <person name="Bustamante C.D."/>
            <person name="Schnell R.J."/>
            <person name="Main D."/>
            <person name="Gilbert D."/>
            <person name="Parida L."/>
            <person name="Kuhn D.N."/>
        </authorList>
    </citation>
    <scope>NUCLEOTIDE SEQUENCE [LARGE SCALE GENOMIC DNA]</scope>
    <source>
        <strain evidence="3">cv. Matina 1-6</strain>
    </source>
</reference>